<dbReference type="AlphaFoldDB" id="Q0RU34"/>
<keyword evidence="7" id="KW-1185">Reference proteome</keyword>
<dbReference type="InterPro" id="IPR003439">
    <property type="entry name" value="ABC_transporter-like_ATP-bd"/>
</dbReference>
<dbReference type="PANTHER" id="PTHR43776:SF7">
    <property type="entry name" value="D,D-DIPEPTIDE TRANSPORT ATP-BINDING PROTEIN DDPF-RELATED"/>
    <property type="match status" value="1"/>
</dbReference>
<dbReference type="eggNOG" id="COG4172">
    <property type="taxonomic scope" value="Bacteria"/>
</dbReference>
<dbReference type="STRING" id="326424.FRAAL0232"/>
<dbReference type="KEGG" id="fal:FRAAL0232"/>
<keyword evidence="3" id="KW-0547">Nucleotide-binding</keyword>
<dbReference type="InterPro" id="IPR050319">
    <property type="entry name" value="ABC_transp_ATP-bind"/>
</dbReference>
<comment type="similarity">
    <text evidence="1">Belongs to the ABC transporter superfamily.</text>
</comment>
<keyword evidence="4 6" id="KW-0067">ATP-binding</keyword>
<dbReference type="HOGENOM" id="CLU_1989369_0_0_11"/>
<dbReference type="GO" id="GO:0005524">
    <property type="term" value="F:ATP binding"/>
    <property type="evidence" value="ECO:0007669"/>
    <property type="project" value="UniProtKB-KW"/>
</dbReference>
<dbReference type="Gene3D" id="3.40.50.300">
    <property type="entry name" value="P-loop containing nucleotide triphosphate hydrolases"/>
    <property type="match status" value="1"/>
</dbReference>
<dbReference type="GO" id="GO:0016887">
    <property type="term" value="F:ATP hydrolysis activity"/>
    <property type="evidence" value="ECO:0007669"/>
    <property type="project" value="InterPro"/>
</dbReference>
<protein>
    <submittedName>
        <fullName evidence="6">ABC transporter ATP-binding protein (Partial)</fullName>
    </submittedName>
</protein>
<evidence type="ECO:0000256" key="4">
    <source>
        <dbReference type="ARBA" id="ARBA00022840"/>
    </source>
</evidence>
<dbReference type="Proteomes" id="UP000000657">
    <property type="component" value="Chromosome"/>
</dbReference>
<gene>
    <name evidence="6" type="ordered locus">FRAAL0232</name>
</gene>
<reference evidence="6 7" key="1">
    <citation type="journal article" date="2007" name="Genome Res.">
        <title>Genome characteristics of facultatively symbiotic Frankia sp. strains reflect host range and host plant biogeography.</title>
        <authorList>
            <person name="Normand P."/>
            <person name="Lapierre P."/>
            <person name="Tisa L.S."/>
            <person name="Gogarten J.P."/>
            <person name="Alloisio N."/>
            <person name="Bagnarol E."/>
            <person name="Bassi C.A."/>
            <person name="Berry A.M."/>
            <person name="Bickhart D.M."/>
            <person name="Choisne N."/>
            <person name="Couloux A."/>
            <person name="Cournoyer B."/>
            <person name="Cruveiller S."/>
            <person name="Daubin V."/>
            <person name="Demange N."/>
            <person name="Francino M.P."/>
            <person name="Goltsman E."/>
            <person name="Huang Y."/>
            <person name="Kopp O.R."/>
            <person name="Labarre L."/>
            <person name="Lapidus A."/>
            <person name="Lavire C."/>
            <person name="Marechal J."/>
            <person name="Martinez M."/>
            <person name="Mastronunzio J.E."/>
            <person name="Mullin B.C."/>
            <person name="Niemann J."/>
            <person name="Pujic P."/>
            <person name="Rawnsley T."/>
            <person name="Rouy Z."/>
            <person name="Schenowitz C."/>
            <person name="Sellstedt A."/>
            <person name="Tavares F."/>
            <person name="Tomkins J.P."/>
            <person name="Vallenet D."/>
            <person name="Valverde C."/>
            <person name="Wall L.G."/>
            <person name="Wang Y."/>
            <person name="Medigue C."/>
            <person name="Benson D.R."/>
        </authorList>
    </citation>
    <scope>NUCLEOTIDE SEQUENCE [LARGE SCALE GENOMIC DNA]</scope>
    <source>
        <strain evidence="7">DSM 45986 / CECT 9034 / ACN14a</strain>
    </source>
</reference>
<accession>Q0RU34</accession>
<keyword evidence="2" id="KW-0813">Transport</keyword>
<evidence type="ECO:0000259" key="5">
    <source>
        <dbReference type="Pfam" id="PF00005"/>
    </source>
</evidence>
<evidence type="ECO:0000313" key="7">
    <source>
        <dbReference type="Proteomes" id="UP000000657"/>
    </source>
</evidence>
<name>Q0RU34_FRAAA</name>
<dbReference type="SUPFAM" id="SSF52540">
    <property type="entry name" value="P-loop containing nucleoside triphosphate hydrolases"/>
    <property type="match status" value="1"/>
</dbReference>
<evidence type="ECO:0000256" key="1">
    <source>
        <dbReference type="ARBA" id="ARBA00005417"/>
    </source>
</evidence>
<evidence type="ECO:0000256" key="3">
    <source>
        <dbReference type="ARBA" id="ARBA00022741"/>
    </source>
</evidence>
<organism evidence="6 7">
    <name type="scientific">Frankia alni (strain DSM 45986 / CECT 9034 / ACN14a)</name>
    <dbReference type="NCBI Taxonomy" id="326424"/>
    <lineage>
        <taxon>Bacteria</taxon>
        <taxon>Bacillati</taxon>
        <taxon>Actinomycetota</taxon>
        <taxon>Actinomycetes</taxon>
        <taxon>Frankiales</taxon>
        <taxon>Frankiaceae</taxon>
        <taxon>Frankia</taxon>
    </lineage>
</organism>
<sequence>MVEVDRVTRSFGDRRAVAEVSLTPRAGETVGPVGESSSGKSTLARTVTGLTHPDQGRVLLHGQPWSGAAARSRRGRWRRIQLIQSATSPSPRWTCRCRPRCSTCCPSCNGSWESPGCSSLTTSPS</sequence>
<evidence type="ECO:0000313" key="6">
    <source>
        <dbReference type="EMBL" id="CAJ58910.1"/>
    </source>
</evidence>
<dbReference type="InterPro" id="IPR027417">
    <property type="entry name" value="P-loop_NTPase"/>
</dbReference>
<proteinExistence type="inferred from homology"/>
<dbReference type="PANTHER" id="PTHR43776">
    <property type="entry name" value="TRANSPORT ATP-BINDING PROTEIN"/>
    <property type="match status" value="1"/>
</dbReference>
<feature type="domain" description="ABC transporter" evidence="5">
    <location>
        <begin position="19"/>
        <end position="94"/>
    </location>
</feature>
<dbReference type="EMBL" id="CT573213">
    <property type="protein sequence ID" value="CAJ58910.1"/>
    <property type="molecule type" value="Genomic_DNA"/>
</dbReference>
<dbReference type="Pfam" id="PF00005">
    <property type="entry name" value="ABC_tran"/>
    <property type="match status" value="1"/>
</dbReference>
<evidence type="ECO:0000256" key="2">
    <source>
        <dbReference type="ARBA" id="ARBA00022448"/>
    </source>
</evidence>